<feature type="domain" description="EF-hand" evidence="32">
    <location>
        <begin position="365"/>
        <end position="400"/>
    </location>
</feature>
<evidence type="ECO:0000256" key="1">
    <source>
        <dbReference type="ARBA" id="ARBA00001946"/>
    </source>
</evidence>
<keyword evidence="34" id="KW-1185">Reference proteome</keyword>
<dbReference type="PROSITE" id="PS00108">
    <property type="entry name" value="PROTEIN_KINASE_ST"/>
    <property type="match status" value="1"/>
</dbReference>
<evidence type="ECO:0000256" key="2">
    <source>
        <dbReference type="ARBA" id="ARBA00004230"/>
    </source>
</evidence>
<evidence type="ECO:0000256" key="22">
    <source>
        <dbReference type="ARBA" id="ARBA00023273"/>
    </source>
</evidence>
<keyword evidence="15" id="KW-0418">Kinase</keyword>
<dbReference type="FunFam" id="1.10.510.10:FF:000398">
    <property type="entry name" value="Calcium-dependent protein kinase 1"/>
    <property type="match status" value="1"/>
</dbReference>
<dbReference type="InterPro" id="IPR011992">
    <property type="entry name" value="EF-hand-dom_pair"/>
</dbReference>
<keyword evidence="7" id="KW-1003">Cell membrane</keyword>
<dbReference type="GO" id="GO:0005886">
    <property type="term" value="C:plasma membrane"/>
    <property type="evidence" value="ECO:0007669"/>
    <property type="project" value="UniProtKB-SubCell"/>
</dbReference>
<feature type="domain" description="Protein kinase" evidence="31">
    <location>
        <begin position="66"/>
        <end position="319"/>
    </location>
</feature>
<dbReference type="Proteomes" id="UP001162131">
    <property type="component" value="Unassembled WGS sequence"/>
</dbReference>
<feature type="domain" description="EF-hand" evidence="32">
    <location>
        <begin position="436"/>
        <end position="471"/>
    </location>
</feature>
<comment type="similarity">
    <text evidence="24">Belongs to the protein kinase superfamily. Ser/Thr protein kinase family. CDPK subfamily.</text>
</comment>
<dbReference type="GO" id="GO:0005509">
    <property type="term" value="F:calcium ion binding"/>
    <property type="evidence" value="ECO:0007669"/>
    <property type="project" value="InterPro"/>
</dbReference>
<keyword evidence="21" id="KW-0564">Palmitate</keyword>
<keyword evidence="9" id="KW-0723">Serine/threonine-protein kinase</keyword>
<keyword evidence="22" id="KW-0966">Cell projection</keyword>
<keyword evidence="14 30" id="KW-0547">Nucleotide-binding</keyword>
<dbReference type="PROSITE" id="PS00107">
    <property type="entry name" value="PROTEIN_KINASE_ATP"/>
    <property type="match status" value="1"/>
</dbReference>
<dbReference type="FunFam" id="3.30.200.20:FF:000315">
    <property type="entry name" value="Calcium-dependent protein kinase 3"/>
    <property type="match status" value="1"/>
</dbReference>
<evidence type="ECO:0000256" key="23">
    <source>
        <dbReference type="ARBA" id="ARBA00023288"/>
    </source>
</evidence>
<keyword evidence="19" id="KW-1043">Host membrane</keyword>
<evidence type="ECO:0000256" key="24">
    <source>
        <dbReference type="ARBA" id="ARBA00024334"/>
    </source>
</evidence>
<keyword evidence="10" id="KW-0808">Transferase</keyword>
<dbReference type="SMART" id="SM00054">
    <property type="entry name" value="EFh"/>
    <property type="match status" value="4"/>
</dbReference>
<comment type="subunit">
    <text evidence="5">Monomer.</text>
</comment>
<dbReference type="GO" id="GO:0020002">
    <property type="term" value="C:host cell plasma membrane"/>
    <property type="evidence" value="ECO:0007669"/>
    <property type="project" value="UniProtKB-SubCell"/>
</dbReference>
<dbReference type="Gene3D" id="1.10.510.10">
    <property type="entry name" value="Transferase(Phosphotransferase) domain 1"/>
    <property type="match status" value="1"/>
</dbReference>
<dbReference type="InterPro" id="IPR002048">
    <property type="entry name" value="EF_hand_dom"/>
</dbReference>
<evidence type="ECO:0000259" key="31">
    <source>
        <dbReference type="PROSITE" id="PS50011"/>
    </source>
</evidence>
<keyword evidence="20" id="KW-0969">Cilium</keyword>
<comment type="cofactor">
    <cofactor evidence="1">
        <name>Mg(2+)</name>
        <dbReference type="ChEBI" id="CHEBI:18420"/>
    </cofactor>
</comment>
<keyword evidence="18" id="KW-0282">Flagellum</keyword>
<evidence type="ECO:0000256" key="18">
    <source>
        <dbReference type="ARBA" id="ARBA00022846"/>
    </source>
</evidence>
<dbReference type="PANTHER" id="PTHR24349">
    <property type="entry name" value="SERINE/THREONINE-PROTEIN KINASE"/>
    <property type="match status" value="1"/>
</dbReference>
<dbReference type="AlphaFoldDB" id="A0AAU9K0H3"/>
<dbReference type="InterPro" id="IPR000719">
    <property type="entry name" value="Prot_kinase_dom"/>
</dbReference>
<evidence type="ECO:0000256" key="17">
    <source>
        <dbReference type="ARBA" id="ARBA00022840"/>
    </source>
</evidence>
<dbReference type="InterPro" id="IPR017441">
    <property type="entry name" value="Protein_kinase_ATP_BS"/>
</dbReference>
<evidence type="ECO:0000256" key="20">
    <source>
        <dbReference type="ARBA" id="ARBA00023069"/>
    </source>
</evidence>
<evidence type="ECO:0000259" key="32">
    <source>
        <dbReference type="PROSITE" id="PS50222"/>
    </source>
</evidence>
<keyword evidence="23" id="KW-0449">Lipoprotein</keyword>
<evidence type="ECO:0000256" key="7">
    <source>
        <dbReference type="ARBA" id="ARBA00022475"/>
    </source>
</evidence>
<keyword evidence="16" id="KW-0106">Calcium</keyword>
<dbReference type="GO" id="GO:0004674">
    <property type="term" value="F:protein serine/threonine kinase activity"/>
    <property type="evidence" value="ECO:0007669"/>
    <property type="project" value="UniProtKB-KW"/>
</dbReference>
<evidence type="ECO:0000256" key="10">
    <source>
        <dbReference type="ARBA" id="ARBA00022679"/>
    </source>
</evidence>
<gene>
    <name evidence="33" type="ORF">BSTOLATCC_MIC50950</name>
</gene>
<evidence type="ECO:0000256" key="30">
    <source>
        <dbReference type="PROSITE-ProRule" id="PRU10141"/>
    </source>
</evidence>
<dbReference type="InterPro" id="IPR018247">
    <property type="entry name" value="EF_Hand_1_Ca_BS"/>
</dbReference>
<dbReference type="SMART" id="SM00220">
    <property type="entry name" value="S_TKc"/>
    <property type="match status" value="1"/>
</dbReference>
<evidence type="ECO:0000256" key="6">
    <source>
        <dbReference type="ARBA" id="ARBA00012513"/>
    </source>
</evidence>
<keyword evidence="12" id="KW-0479">Metal-binding</keyword>
<dbReference type="PROSITE" id="PS50011">
    <property type="entry name" value="PROTEIN_KINASE_DOM"/>
    <property type="match status" value="1"/>
</dbReference>
<dbReference type="Gene3D" id="3.30.200.20">
    <property type="entry name" value="Phosphorylase Kinase, domain 1"/>
    <property type="match status" value="1"/>
</dbReference>
<dbReference type="Pfam" id="PF00069">
    <property type="entry name" value="Pkinase"/>
    <property type="match status" value="1"/>
</dbReference>
<evidence type="ECO:0000313" key="33">
    <source>
        <dbReference type="EMBL" id="CAG9330357.1"/>
    </source>
</evidence>
<dbReference type="EMBL" id="CAJZBQ010000051">
    <property type="protein sequence ID" value="CAG9330357.1"/>
    <property type="molecule type" value="Genomic_DNA"/>
</dbReference>
<evidence type="ECO:0000256" key="15">
    <source>
        <dbReference type="ARBA" id="ARBA00022777"/>
    </source>
</evidence>
<proteinExistence type="inferred from homology"/>
<feature type="binding site" evidence="30">
    <location>
        <position position="99"/>
    </location>
    <ligand>
        <name>ATP</name>
        <dbReference type="ChEBI" id="CHEBI:30616"/>
    </ligand>
</feature>
<keyword evidence="19" id="KW-0472">Membrane</keyword>
<name>A0AAU9K0H3_9CILI</name>
<evidence type="ECO:0000256" key="16">
    <source>
        <dbReference type="ARBA" id="ARBA00022837"/>
    </source>
</evidence>
<evidence type="ECO:0000256" key="14">
    <source>
        <dbReference type="ARBA" id="ARBA00022741"/>
    </source>
</evidence>
<evidence type="ECO:0000256" key="19">
    <source>
        <dbReference type="ARBA" id="ARBA00022870"/>
    </source>
</evidence>
<evidence type="ECO:0000256" key="3">
    <source>
        <dbReference type="ARBA" id="ARBA00004342"/>
    </source>
</evidence>
<dbReference type="Gene3D" id="1.10.238.10">
    <property type="entry name" value="EF-hand"/>
    <property type="match status" value="1"/>
</dbReference>
<comment type="function">
    <text evidence="27">Calcium-dependent protein kinase which acts as a sensor and effector of intracellular Ca(2+) levels probably in part downstream of cGMP-activated PKG kinase. During the liver stage, involved in sporozoite motility and thus in sporozoite invasion of host hepatocytes, probably together with CDPK4 and CDPK5. In the mosquito midgut and during the last stage of male gamete exflagellation, may play a role in the rupture of the host erythrocyte membrane. In the mosquito midgut, required for the differentiation of the zygote into the ookinete by promoting the translational activation of a subset of repressed mRNAs; these mRNAs are kept repressed in the zygote by the DOZI- or CITH-containing mRNP complexes. Dispensable during the asexual blood stage.</text>
</comment>
<evidence type="ECO:0000256" key="12">
    <source>
        <dbReference type="ARBA" id="ARBA00022723"/>
    </source>
</evidence>
<dbReference type="Pfam" id="PF13499">
    <property type="entry name" value="EF-hand_7"/>
    <property type="match status" value="2"/>
</dbReference>
<keyword evidence="17 30" id="KW-0067">ATP-binding</keyword>
<dbReference type="PROSITE" id="PS00018">
    <property type="entry name" value="EF_HAND_1"/>
    <property type="match status" value="3"/>
</dbReference>
<comment type="catalytic activity">
    <reaction evidence="25">
        <text>L-threonyl-[protein] + ATP = O-phospho-L-threonyl-[protein] + ADP + H(+)</text>
        <dbReference type="Rhea" id="RHEA:46608"/>
        <dbReference type="Rhea" id="RHEA-COMP:11060"/>
        <dbReference type="Rhea" id="RHEA-COMP:11605"/>
        <dbReference type="ChEBI" id="CHEBI:15378"/>
        <dbReference type="ChEBI" id="CHEBI:30013"/>
        <dbReference type="ChEBI" id="CHEBI:30616"/>
        <dbReference type="ChEBI" id="CHEBI:61977"/>
        <dbReference type="ChEBI" id="CHEBI:456216"/>
        <dbReference type="EC" id="2.7.11.1"/>
    </reaction>
</comment>
<evidence type="ECO:0000256" key="13">
    <source>
        <dbReference type="ARBA" id="ARBA00022737"/>
    </source>
</evidence>
<dbReference type="GO" id="GO:0031514">
    <property type="term" value="C:motile cilium"/>
    <property type="evidence" value="ECO:0007669"/>
    <property type="project" value="UniProtKB-SubCell"/>
</dbReference>
<evidence type="ECO:0000256" key="25">
    <source>
        <dbReference type="ARBA" id="ARBA00047899"/>
    </source>
</evidence>
<dbReference type="EC" id="2.7.11.1" evidence="6"/>
<evidence type="ECO:0000256" key="21">
    <source>
        <dbReference type="ARBA" id="ARBA00023139"/>
    </source>
</evidence>
<protein>
    <recommendedName>
        <fullName evidence="29">Calcium-dependent protein kinase 1</fullName>
        <ecNumber evidence="6">2.7.11.1</ecNumber>
    </recommendedName>
</protein>
<organism evidence="33 34">
    <name type="scientific">Blepharisma stoltei</name>
    <dbReference type="NCBI Taxonomy" id="1481888"/>
    <lineage>
        <taxon>Eukaryota</taxon>
        <taxon>Sar</taxon>
        <taxon>Alveolata</taxon>
        <taxon>Ciliophora</taxon>
        <taxon>Postciliodesmatophora</taxon>
        <taxon>Heterotrichea</taxon>
        <taxon>Heterotrichida</taxon>
        <taxon>Blepharismidae</taxon>
        <taxon>Blepharisma</taxon>
    </lineage>
</organism>
<dbReference type="CDD" id="cd05117">
    <property type="entry name" value="STKc_CAMK"/>
    <property type="match status" value="1"/>
</dbReference>
<reference evidence="33" key="1">
    <citation type="submission" date="2021-09" db="EMBL/GenBank/DDBJ databases">
        <authorList>
            <consortium name="AG Swart"/>
            <person name="Singh M."/>
            <person name="Singh A."/>
            <person name="Seah K."/>
            <person name="Emmerich C."/>
        </authorList>
    </citation>
    <scope>NUCLEOTIDE SEQUENCE</scope>
    <source>
        <strain evidence="33">ATCC30299</strain>
    </source>
</reference>
<comment type="catalytic activity">
    <reaction evidence="26">
        <text>L-seryl-[protein] + ATP = O-phospho-L-seryl-[protein] + ADP + H(+)</text>
        <dbReference type="Rhea" id="RHEA:17989"/>
        <dbReference type="Rhea" id="RHEA-COMP:9863"/>
        <dbReference type="Rhea" id="RHEA-COMP:11604"/>
        <dbReference type="ChEBI" id="CHEBI:15378"/>
        <dbReference type="ChEBI" id="CHEBI:29999"/>
        <dbReference type="ChEBI" id="CHEBI:30616"/>
        <dbReference type="ChEBI" id="CHEBI:83421"/>
        <dbReference type="ChEBI" id="CHEBI:456216"/>
        <dbReference type="EC" id="2.7.11.1"/>
    </reaction>
</comment>
<accession>A0AAU9K0H3</accession>
<evidence type="ECO:0000313" key="34">
    <source>
        <dbReference type="Proteomes" id="UP001162131"/>
    </source>
</evidence>
<dbReference type="InterPro" id="IPR011009">
    <property type="entry name" value="Kinase-like_dom_sf"/>
</dbReference>
<dbReference type="CDD" id="cd00051">
    <property type="entry name" value="EFh"/>
    <property type="match status" value="2"/>
</dbReference>
<sequence>MGCCTSKKSIKVSSSPGILRLSSRNIEKIVFTAKTPHTRSVTIHEVSKNRRSSHVTHRVGPIEDHYTVLEKIGSGGYGNVFQGIDKHTGFHRALKCIKKNKLKTTNLMREVENLQELDHPNILRVMEVLEDSENFWIITELCKGPNLFEKISKFEVFSENQAAKYMHDILSALSHCHKAGIIHRDIKPENLLFETNDENSVLKIIDFGTSRKITEDIKCTELIGTPYYVAPEVLEGAYDEKCDIWSCGVILYIMLSGSPPFNGLNTGKIFKKVKQAYYSFSGAEWEGISEDAKDLISKLLEKDPNQRYTAEEALMHIWIKSRTSNSNKGYSVNSSVINHLRHFNSSCKLKISVLRYIANNLSNAEEIKEIRELFLRLDLNGDGKLSRDELRSGCKMLGINKSADIEDIMERCDADGNGYIDYTEFIIATMDWENKLSMDKLREAFEAYDIDGTGGISIENLKKFFADDLSLNPSDFEDMLKEGDVNGDGIIDINDFIALMNFRT</sequence>
<evidence type="ECO:0000256" key="11">
    <source>
        <dbReference type="ARBA" id="ARBA00022707"/>
    </source>
</evidence>
<dbReference type="SUPFAM" id="SSF56112">
    <property type="entry name" value="Protein kinase-like (PK-like)"/>
    <property type="match status" value="1"/>
</dbReference>
<evidence type="ECO:0000256" key="26">
    <source>
        <dbReference type="ARBA" id="ARBA00048679"/>
    </source>
</evidence>
<keyword evidence="8" id="KW-1032">Host cell membrane</keyword>
<evidence type="ECO:0000256" key="5">
    <source>
        <dbReference type="ARBA" id="ARBA00011245"/>
    </source>
</evidence>
<dbReference type="InterPro" id="IPR008271">
    <property type="entry name" value="Ser/Thr_kinase_AS"/>
</dbReference>
<comment type="caution">
    <text evidence="33">The sequence shown here is derived from an EMBL/GenBank/DDBJ whole genome shotgun (WGS) entry which is preliminary data.</text>
</comment>
<feature type="domain" description="EF-hand" evidence="32">
    <location>
        <begin position="474"/>
        <end position="504"/>
    </location>
</feature>
<evidence type="ECO:0000256" key="27">
    <source>
        <dbReference type="ARBA" id="ARBA00056933"/>
    </source>
</evidence>
<evidence type="ECO:0000256" key="29">
    <source>
        <dbReference type="ARBA" id="ARBA00068067"/>
    </source>
</evidence>
<feature type="domain" description="EF-hand" evidence="32">
    <location>
        <begin position="403"/>
        <end position="435"/>
    </location>
</feature>
<comment type="subcellular location">
    <subcellularLocation>
        <location evidence="3">Cell membrane</location>
        <topology evidence="3">Lipid-anchor</topology>
        <orientation evidence="3">Cytoplasmic side</orientation>
    </subcellularLocation>
    <subcellularLocation>
        <location evidence="2">Cell projection</location>
        <location evidence="2">Cilium</location>
        <location evidence="2">Flagellum</location>
    </subcellularLocation>
    <subcellularLocation>
        <location evidence="4">Host cell membrane</location>
        <topology evidence="4">Lipid-anchor</topology>
    </subcellularLocation>
    <subcellularLocation>
        <location evidence="28">Parasitophorous vacuole membrane</location>
        <topology evidence="28">Lipid-anchor</topology>
    </subcellularLocation>
</comment>
<keyword evidence="11" id="KW-0519">Myristate</keyword>
<keyword evidence="13" id="KW-0677">Repeat</keyword>
<dbReference type="PROSITE" id="PS50222">
    <property type="entry name" value="EF_HAND_2"/>
    <property type="match status" value="4"/>
</dbReference>
<evidence type="ECO:0000256" key="4">
    <source>
        <dbReference type="ARBA" id="ARBA00004425"/>
    </source>
</evidence>
<evidence type="ECO:0000256" key="28">
    <source>
        <dbReference type="ARBA" id="ARBA00060437"/>
    </source>
</evidence>
<dbReference type="SUPFAM" id="SSF47473">
    <property type="entry name" value="EF-hand"/>
    <property type="match status" value="1"/>
</dbReference>
<evidence type="ECO:0000256" key="8">
    <source>
        <dbReference type="ARBA" id="ARBA00022511"/>
    </source>
</evidence>
<dbReference type="GO" id="GO:0005524">
    <property type="term" value="F:ATP binding"/>
    <property type="evidence" value="ECO:0007669"/>
    <property type="project" value="UniProtKB-UniRule"/>
</dbReference>
<dbReference type="FunFam" id="1.10.238.10:FF:000003">
    <property type="entry name" value="Calmodulin A"/>
    <property type="match status" value="1"/>
</dbReference>
<dbReference type="GO" id="GO:0020005">
    <property type="term" value="C:symbiont-containing vacuole membrane"/>
    <property type="evidence" value="ECO:0007669"/>
    <property type="project" value="UniProtKB-SubCell"/>
</dbReference>
<evidence type="ECO:0000256" key="9">
    <source>
        <dbReference type="ARBA" id="ARBA00022527"/>
    </source>
</evidence>
<dbReference type="InterPro" id="IPR050205">
    <property type="entry name" value="CDPK_Ser/Thr_kinases"/>
</dbReference>